<comment type="caution">
    <text evidence="1">The sequence shown here is derived from an EMBL/GenBank/DDBJ whole genome shotgun (WGS) entry which is preliminary data.</text>
</comment>
<dbReference type="Proteomes" id="UP000789920">
    <property type="component" value="Unassembled WGS sequence"/>
</dbReference>
<name>A0ACA9SZN0_9GLOM</name>
<evidence type="ECO:0000313" key="2">
    <source>
        <dbReference type="Proteomes" id="UP000789920"/>
    </source>
</evidence>
<proteinExistence type="predicted"/>
<sequence>VYKDTMLICSEYPTEENEIHELDPKIEMLREMVQKSREKTKILPSRIDIQDEEEQSFQHQMIEDTYKMPRKSNKCRYQNDDDNESPGALEYKMLLKFKKLETAILGFNNRLNSVFAQIQDTRQR</sequence>
<reference evidence="1" key="1">
    <citation type="submission" date="2021-06" db="EMBL/GenBank/DDBJ databases">
        <authorList>
            <person name="Kallberg Y."/>
            <person name="Tangrot J."/>
            <person name="Rosling A."/>
        </authorList>
    </citation>
    <scope>NUCLEOTIDE SEQUENCE</scope>
    <source>
        <strain evidence="1">MA461A</strain>
    </source>
</reference>
<organism evidence="1 2">
    <name type="scientific">Racocetra persica</name>
    <dbReference type="NCBI Taxonomy" id="160502"/>
    <lineage>
        <taxon>Eukaryota</taxon>
        <taxon>Fungi</taxon>
        <taxon>Fungi incertae sedis</taxon>
        <taxon>Mucoromycota</taxon>
        <taxon>Glomeromycotina</taxon>
        <taxon>Glomeromycetes</taxon>
        <taxon>Diversisporales</taxon>
        <taxon>Gigasporaceae</taxon>
        <taxon>Racocetra</taxon>
    </lineage>
</organism>
<feature type="non-terminal residue" evidence="1">
    <location>
        <position position="1"/>
    </location>
</feature>
<protein>
    <submittedName>
        <fullName evidence="1">33347_t:CDS:1</fullName>
    </submittedName>
</protein>
<feature type="non-terminal residue" evidence="1">
    <location>
        <position position="124"/>
    </location>
</feature>
<gene>
    <name evidence="1" type="ORF">RPERSI_LOCUS36937</name>
</gene>
<evidence type="ECO:0000313" key="1">
    <source>
        <dbReference type="EMBL" id="CAG8852165.1"/>
    </source>
</evidence>
<keyword evidence="2" id="KW-1185">Reference proteome</keyword>
<accession>A0ACA9SZN0</accession>
<dbReference type="EMBL" id="CAJVQC010180405">
    <property type="protein sequence ID" value="CAG8852165.1"/>
    <property type="molecule type" value="Genomic_DNA"/>
</dbReference>